<dbReference type="STRING" id="715226.ABI_28900"/>
<evidence type="ECO:0000259" key="5">
    <source>
        <dbReference type="PROSITE" id="PS50110"/>
    </source>
</evidence>
<dbReference type="eggNOG" id="COG0784">
    <property type="taxonomic scope" value="Bacteria"/>
</dbReference>
<evidence type="ECO:0000256" key="3">
    <source>
        <dbReference type="PROSITE-ProRule" id="PRU00169"/>
    </source>
</evidence>
<dbReference type="SUPFAM" id="SSF52172">
    <property type="entry name" value="CheY-like"/>
    <property type="match status" value="1"/>
</dbReference>
<dbReference type="PANTHER" id="PTHR45339">
    <property type="entry name" value="HYBRID SIGNAL TRANSDUCTION HISTIDINE KINASE J"/>
    <property type="match status" value="1"/>
</dbReference>
<dbReference type="SMART" id="SM00448">
    <property type="entry name" value="REC"/>
    <property type="match status" value="1"/>
</dbReference>
<sequence length="154" mass="16686">MVPPMSPPNSFGQPDVAKRPARPRHRPSLAGLRVLVAEDVEMVRDLLTILLTREKVVLTTVIDGAQALAMAEVQDFDIILMDMNMPVMSGFEATRRIRLLEGPRANVPILALTANASKAEVAQCGRAGMDGHVAKPFTPAVLMDAIADLLFSEE</sequence>
<feature type="domain" description="Response regulatory" evidence="5">
    <location>
        <begin position="33"/>
        <end position="150"/>
    </location>
</feature>
<proteinExistence type="predicted"/>
<evidence type="ECO:0000256" key="2">
    <source>
        <dbReference type="ARBA" id="ARBA00023012"/>
    </source>
</evidence>
<name>F4QMN2_9CAUL</name>
<dbReference type="CDD" id="cd17546">
    <property type="entry name" value="REC_hyHK_CKI1_RcsC-like"/>
    <property type="match status" value="1"/>
</dbReference>
<evidence type="ECO:0000313" key="7">
    <source>
        <dbReference type="Proteomes" id="UP000006512"/>
    </source>
</evidence>
<dbReference type="GO" id="GO:0000160">
    <property type="term" value="P:phosphorelay signal transduction system"/>
    <property type="evidence" value="ECO:0007669"/>
    <property type="project" value="UniProtKB-KW"/>
</dbReference>
<evidence type="ECO:0000313" key="6">
    <source>
        <dbReference type="EMBL" id="EGF91473.1"/>
    </source>
</evidence>
<keyword evidence="7" id="KW-1185">Reference proteome</keyword>
<evidence type="ECO:0000256" key="1">
    <source>
        <dbReference type="ARBA" id="ARBA00022553"/>
    </source>
</evidence>
<dbReference type="Proteomes" id="UP000006512">
    <property type="component" value="Unassembled WGS sequence"/>
</dbReference>
<reference evidence="7" key="1">
    <citation type="submission" date="2011-03" db="EMBL/GenBank/DDBJ databases">
        <title>Draft genome sequence of Brevundimonas diminuta.</title>
        <authorList>
            <person name="Brown P.J.B."/>
            <person name="Buechlein A."/>
            <person name="Hemmerich C."/>
            <person name="Brun Y.V."/>
        </authorList>
    </citation>
    <scope>NUCLEOTIDE SEQUENCE [LARGE SCALE GENOMIC DNA]</scope>
    <source>
        <strain evidence="7">C19</strain>
    </source>
</reference>
<keyword evidence="1 3" id="KW-0597">Phosphoprotein</keyword>
<dbReference type="Pfam" id="PF00072">
    <property type="entry name" value="Response_reg"/>
    <property type="match status" value="1"/>
</dbReference>
<organism evidence="6 7">
    <name type="scientific">Asticcacaulis biprosthecium C19</name>
    <dbReference type="NCBI Taxonomy" id="715226"/>
    <lineage>
        <taxon>Bacteria</taxon>
        <taxon>Pseudomonadati</taxon>
        <taxon>Pseudomonadota</taxon>
        <taxon>Alphaproteobacteria</taxon>
        <taxon>Caulobacterales</taxon>
        <taxon>Caulobacteraceae</taxon>
        <taxon>Asticcacaulis</taxon>
    </lineage>
</organism>
<dbReference type="Gene3D" id="3.40.50.2300">
    <property type="match status" value="1"/>
</dbReference>
<dbReference type="PANTHER" id="PTHR45339:SF1">
    <property type="entry name" value="HYBRID SIGNAL TRANSDUCTION HISTIDINE KINASE J"/>
    <property type="match status" value="1"/>
</dbReference>
<protein>
    <submittedName>
        <fullName evidence="6">Response regulator</fullName>
    </submittedName>
</protein>
<dbReference type="PROSITE" id="PS50110">
    <property type="entry name" value="RESPONSE_REGULATORY"/>
    <property type="match status" value="1"/>
</dbReference>
<dbReference type="InterPro" id="IPR001789">
    <property type="entry name" value="Sig_transdc_resp-reg_receiver"/>
</dbReference>
<keyword evidence="2" id="KW-0902">Two-component regulatory system</keyword>
<evidence type="ECO:0000256" key="4">
    <source>
        <dbReference type="SAM" id="MobiDB-lite"/>
    </source>
</evidence>
<dbReference type="InterPro" id="IPR011006">
    <property type="entry name" value="CheY-like_superfamily"/>
</dbReference>
<dbReference type="EMBL" id="GL883078">
    <property type="protein sequence ID" value="EGF91473.1"/>
    <property type="molecule type" value="Genomic_DNA"/>
</dbReference>
<gene>
    <name evidence="6" type="ORF">ABI_28900</name>
</gene>
<accession>F4QMN2</accession>
<dbReference type="AlphaFoldDB" id="F4QMN2"/>
<feature type="modified residue" description="4-aspartylphosphate" evidence="3">
    <location>
        <position position="82"/>
    </location>
</feature>
<feature type="region of interest" description="Disordered" evidence="4">
    <location>
        <begin position="1"/>
        <end position="24"/>
    </location>
</feature>
<dbReference type="HOGENOM" id="CLU_000445_69_12_5"/>